<dbReference type="InterPro" id="IPR018821">
    <property type="entry name" value="DUF294_put_nucleoTrafse_sb-bd"/>
</dbReference>
<keyword evidence="2" id="KW-0129">CBS domain</keyword>
<dbReference type="Proteomes" id="UP000484885">
    <property type="component" value="Unassembled WGS sequence"/>
</dbReference>
<keyword evidence="6" id="KW-1185">Reference proteome</keyword>
<dbReference type="SUPFAM" id="SSF54631">
    <property type="entry name" value="CBS-domain pair"/>
    <property type="match status" value="1"/>
</dbReference>
<dbReference type="InterPro" id="IPR005105">
    <property type="entry name" value="GlnD_Uridyltrans_N"/>
</dbReference>
<dbReference type="SMART" id="SM00116">
    <property type="entry name" value="CBS"/>
    <property type="match status" value="2"/>
</dbReference>
<sequence>MQPAASCAFLAEVAPFSELPREEIEPLISACQTLEFSAGDSVGQFEQPGEHGIYVIAAGAVVLKAADGRPLEQRGEGELFGHAVRFNGEACDYEVEAIEELSLLHLPAPDLETLGQRNPDFARFFSDGPGARLREASGHRPARLGDLPLRAPITGDPERSIGETAALMSRHQVSSVPLVRDGALVGIVTDRDLRNRVLGQGMDPKLPIAEVMTRDPVTVSTHHRIEDALVEMMRLGIHHLPVTTEDGQLASVISSGDLLRQQSPHPLRLVRDIQRAENAAAVAEVARQGPGMLAAMARQGSQVSEVGRVASMITDACTRRLLALALDQLGEAPMAWTWMAFGSQARLEQGLVSDQDNGLLLAHAPEGEAAEYFRKLADFVCDGLNDCGYVYCPGGVMAKGEWRMGYAAWRKTFAGWIVEPKPKSVMQSSIFFDMRGVAGDLAMARRLHAEVLEQASQSKIFRRFLAAESMGHRPPLGLFRQFVQEHDGEKSQGLNLKKRGVIPIVDLARVRALEGAITAVHTEERLRAAGEQGIMNDGDADDLIHALRFIGNVRLRHQVALYERGEKPNHLVDPDELSGLHRRYLRSAFGIVRTAQEALSNRYQV</sequence>
<evidence type="ECO:0000256" key="2">
    <source>
        <dbReference type="PROSITE-ProRule" id="PRU00703"/>
    </source>
</evidence>
<proteinExistence type="predicted"/>
<dbReference type="Gene3D" id="3.10.580.10">
    <property type="entry name" value="CBS-domain"/>
    <property type="match status" value="1"/>
</dbReference>
<feature type="domain" description="CBS" evidence="4">
    <location>
        <begin position="212"/>
        <end position="269"/>
    </location>
</feature>
<evidence type="ECO:0000313" key="5">
    <source>
        <dbReference type="EMBL" id="NDY95973.1"/>
    </source>
</evidence>
<dbReference type="InterPro" id="IPR000644">
    <property type="entry name" value="CBS_dom"/>
</dbReference>
<organism evidence="5 6">
    <name type="scientific">Wenzhouxiangella limi</name>
    <dbReference type="NCBI Taxonomy" id="2707351"/>
    <lineage>
        <taxon>Bacteria</taxon>
        <taxon>Pseudomonadati</taxon>
        <taxon>Pseudomonadota</taxon>
        <taxon>Gammaproteobacteria</taxon>
        <taxon>Chromatiales</taxon>
        <taxon>Wenzhouxiangellaceae</taxon>
        <taxon>Wenzhouxiangella</taxon>
    </lineage>
</organism>
<dbReference type="InterPro" id="IPR014710">
    <property type="entry name" value="RmlC-like_jellyroll"/>
</dbReference>
<dbReference type="EMBL" id="JAAGSC010000041">
    <property type="protein sequence ID" value="NDY95973.1"/>
    <property type="molecule type" value="Genomic_DNA"/>
</dbReference>
<dbReference type="PROSITE" id="PS50042">
    <property type="entry name" value="CNMP_BINDING_3"/>
    <property type="match status" value="1"/>
</dbReference>
<dbReference type="PANTHER" id="PTHR48108">
    <property type="entry name" value="CBS DOMAIN-CONTAINING PROTEIN CBSX2, CHLOROPLASTIC"/>
    <property type="match status" value="1"/>
</dbReference>
<dbReference type="GO" id="GO:0008773">
    <property type="term" value="F:[protein-PII] uridylyltransferase activity"/>
    <property type="evidence" value="ECO:0007669"/>
    <property type="project" value="InterPro"/>
</dbReference>
<dbReference type="InterPro" id="IPR018490">
    <property type="entry name" value="cNMP-bd_dom_sf"/>
</dbReference>
<reference evidence="5 6" key="1">
    <citation type="submission" date="2020-02" db="EMBL/GenBank/DDBJ databases">
        <authorList>
            <person name="Zhang X.-Y."/>
        </authorList>
    </citation>
    <scope>NUCLEOTIDE SEQUENCE [LARGE SCALE GENOMIC DNA]</scope>
    <source>
        <strain evidence="5 6">C33</strain>
    </source>
</reference>
<name>A0A845UVW5_9GAMM</name>
<dbReference type="InterPro" id="IPR051462">
    <property type="entry name" value="CBS_domain-containing"/>
</dbReference>
<dbReference type="PANTHER" id="PTHR48108:SF34">
    <property type="entry name" value="CBS DOMAIN-CONTAINING PROTEIN YHCV"/>
    <property type="match status" value="1"/>
</dbReference>
<feature type="domain" description="Cyclic nucleotide-binding" evidence="3">
    <location>
        <begin position="15"/>
        <end position="114"/>
    </location>
</feature>
<dbReference type="RefSeq" id="WP_164211363.1">
    <property type="nucleotide sequence ID" value="NZ_JAAGSC010000041.1"/>
</dbReference>
<dbReference type="CDD" id="cd05401">
    <property type="entry name" value="NT_GlnE_GlnD_like"/>
    <property type="match status" value="1"/>
</dbReference>
<evidence type="ECO:0000259" key="3">
    <source>
        <dbReference type="PROSITE" id="PS50042"/>
    </source>
</evidence>
<dbReference type="InterPro" id="IPR046342">
    <property type="entry name" value="CBS_dom_sf"/>
</dbReference>
<dbReference type="AlphaFoldDB" id="A0A845UVW5"/>
<dbReference type="Pfam" id="PF03445">
    <property type="entry name" value="DUF294"/>
    <property type="match status" value="1"/>
</dbReference>
<evidence type="ECO:0000259" key="4">
    <source>
        <dbReference type="PROSITE" id="PS51371"/>
    </source>
</evidence>
<dbReference type="PROSITE" id="PS51371">
    <property type="entry name" value="CBS"/>
    <property type="match status" value="2"/>
</dbReference>
<evidence type="ECO:0000313" key="6">
    <source>
        <dbReference type="Proteomes" id="UP000484885"/>
    </source>
</evidence>
<evidence type="ECO:0000256" key="1">
    <source>
        <dbReference type="ARBA" id="ARBA00022737"/>
    </source>
</evidence>
<protein>
    <submittedName>
        <fullName evidence="5">CBS domain-containing protein</fullName>
    </submittedName>
</protein>
<dbReference type="InterPro" id="IPR000595">
    <property type="entry name" value="cNMP-bd_dom"/>
</dbReference>
<dbReference type="Pfam" id="PF00027">
    <property type="entry name" value="cNMP_binding"/>
    <property type="match status" value="1"/>
</dbReference>
<gene>
    <name evidence="5" type="ORF">G3I74_09545</name>
</gene>
<dbReference type="Gene3D" id="2.60.120.10">
    <property type="entry name" value="Jelly Rolls"/>
    <property type="match status" value="1"/>
</dbReference>
<feature type="domain" description="CBS" evidence="4">
    <location>
        <begin position="148"/>
        <end position="204"/>
    </location>
</feature>
<comment type="caution">
    <text evidence="5">The sequence shown here is derived from an EMBL/GenBank/DDBJ whole genome shotgun (WGS) entry which is preliminary data.</text>
</comment>
<dbReference type="CDD" id="cd00038">
    <property type="entry name" value="CAP_ED"/>
    <property type="match status" value="1"/>
</dbReference>
<dbReference type="SUPFAM" id="SSF51206">
    <property type="entry name" value="cAMP-binding domain-like"/>
    <property type="match status" value="1"/>
</dbReference>
<dbReference type="Pfam" id="PF00571">
    <property type="entry name" value="CBS"/>
    <property type="match status" value="2"/>
</dbReference>
<accession>A0A845UVW5</accession>
<keyword evidence="1" id="KW-0677">Repeat</keyword>
<dbReference type="Pfam" id="PF10335">
    <property type="entry name" value="DUF294_C"/>
    <property type="match status" value="1"/>
</dbReference>
<dbReference type="CDD" id="cd04587">
    <property type="entry name" value="CBS_pair_CAP-ED_NT_Pol-beta-like_DUF294_assoc"/>
    <property type="match status" value="1"/>
</dbReference>